<dbReference type="InterPro" id="IPR018229">
    <property type="entry name" value="Rhodopsin_retinal_BS"/>
</dbReference>
<feature type="transmembrane region" description="Helical" evidence="12">
    <location>
        <begin position="64"/>
        <end position="81"/>
    </location>
</feature>
<keyword evidence="3" id="KW-0600">Photoreceptor protein</keyword>
<keyword evidence="6 11" id="KW-0681">Retinal protein</keyword>
<protein>
    <submittedName>
        <fullName evidence="13">Pop proteorhodopsin</fullName>
    </submittedName>
</protein>
<name>A4GIB6_9BACT</name>
<evidence type="ECO:0000256" key="5">
    <source>
        <dbReference type="ARBA" id="ARBA00022692"/>
    </source>
</evidence>
<dbReference type="SMART" id="SM01021">
    <property type="entry name" value="Bac_rhodopsin"/>
    <property type="match status" value="1"/>
</dbReference>
<evidence type="ECO:0000256" key="11">
    <source>
        <dbReference type="PIRSR" id="PIRSR038142-50"/>
    </source>
</evidence>
<dbReference type="InterPro" id="IPR017402">
    <property type="entry name" value="Proteorhodopsin"/>
</dbReference>
<dbReference type="PANTHER" id="PTHR28286">
    <property type="match status" value="1"/>
</dbReference>
<dbReference type="EMBL" id="EF089402">
    <property type="protein sequence ID" value="ABL97827.1"/>
    <property type="molecule type" value="Genomic_DNA"/>
</dbReference>
<dbReference type="GO" id="GO:0010461">
    <property type="term" value="F:light-activated monoatomic ion channel activity"/>
    <property type="evidence" value="ECO:0007669"/>
    <property type="project" value="InterPro"/>
</dbReference>
<dbReference type="InterPro" id="IPR001425">
    <property type="entry name" value="Arc/bac/fun_rhodopsins"/>
</dbReference>
<feature type="modified residue" description="N6-(retinylidene)lysine" evidence="11">
    <location>
        <position position="235"/>
    </location>
</feature>
<evidence type="ECO:0000256" key="9">
    <source>
        <dbReference type="ARBA" id="ARBA00023136"/>
    </source>
</evidence>
<comment type="PTM">
    <text evidence="11">Contains one covalently linked retinal chromophore.</text>
</comment>
<evidence type="ECO:0000256" key="6">
    <source>
        <dbReference type="ARBA" id="ARBA00022925"/>
    </source>
</evidence>
<evidence type="ECO:0000256" key="7">
    <source>
        <dbReference type="ARBA" id="ARBA00022989"/>
    </source>
</evidence>
<dbReference type="PIRSF" id="PIRSF038142">
    <property type="entry name" value="Rhodopsin_bac_prd"/>
    <property type="match status" value="1"/>
</dbReference>
<comment type="similarity">
    <text evidence="2">Belongs to the archaeal/bacterial/fungal opsin family.</text>
</comment>
<proteinExistence type="inferred from homology"/>
<dbReference type="PANTHER" id="PTHR28286:SF2">
    <property type="entry name" value="BACTERIORHODOPSIN _OPSIN, NOPA (EUROFUNG)"/>
    <property type="match status" value="1"/>
</dbReference>
<gene>
    <name evidence="13" type="ORF">ALOHA_HF1049E08.0015</name>
</gene>
<feature type="transmembrane region" description="Helical" evidence="12">
    <location>
        <begin position="151"/>
        <end position="170"/>
    </location>
</feature>
<dbReference type="SUPFAM" id="SSF81321">
    <property type="entry name" value="Family A G protein-coupled receptor-like"/>
    <property type="match status" value="1"/>
</dbReference>
<dbReference type="Pfam" id="PF01036">
    <property type="entry name" value="Bac_rhodopsin"/>
    <property type="match status" value="1"/>
</dbReference>
<feature type="transmembrane region" description="Helical" evidence="12">
    <location>
        <begin position="101"/>
        <end position="119"/>
    </location>
</feature>
<keyword evidence="9 12" id="KW-0472">Membrane</keyword>
<dbReference type="PROSITE" id="PS00950">
    <property type="entry name" value="BACTERIAL_OPSIN_1"/>
    <property type="match status" value="1"/>
</dbReference>
<dbReference type="AlphaFoldDB" id="A4GIB6"/>
<dbReference type="CDD" id="cd15242">
    <property type="entry name" value="7tm_Proteorhodopsin"/>
    <property type="match status" value="1"/>
</dbReference>
<dbReference type="Gene3D" id="1.20.1070.10">
    <property type="entry name" value="Rhodopsin 7-helix transmembrane proteins"/>
    <property type="match status" value="1"/>
</dbReference>
<evidence type="ECO:0000256" key="10">
    <source>
        <dbReference type="ARBA" id="ARBA00023170"/>
    </source>
</evidence>
<sequence>MTFADDHADEETAATEPAEVVYDGSLHPDDFVGVSFWLATAMMLAATVFFFIERDRVKGKWKTSLTVAGLVTGIAFWHYMYMREVWVNTGTSPTVFRYVDWLITVPLQIVEFYLILAAVTKVSANLFWKLLIASLVMLIGGYAGEAGYADVGPAFFVGMAGWIYIIYEIFKGEASQINENSGNAASQQAFKTIRAIVTFGWAIYPIGYYLAYMGGGTNDSETLNIVYNLADLVNKAAFGLAIWVAATSDSEQNA</sequence>
<keyword evidence="4" id="KW-0716">Sensory transduction</keyword>
<keyword evidence="10" id="KW-0675">Receptor</keyword>
<feature type="transmembrane region" description="Helical" evidence="12">
    <location>
        <begin position="126"/>
        <end position="145"/>
    </location>
</feature>
<keyword evidence="8 11" id="KW-0157">Chromophore</keyword>
<dbReference type="GO" id="GO:0009881">
    <property type="term" value="F:photoreceptor activity"/>
    <property type="evidence" value="ECO:0007669"/>
    <property type="project" value="UniProtKB-KW"/>
</dbReference>
<evidence type="ECO:0000256" key="3">
    <source>
        <dbReference type="ARBA" id="ARBA00022543"/>
    </source>
</evidence>
<evidence type="ECO:0000256" key="12">
    <source>
        <dbReference type="SAM" id="Phobius"/>
    </source>
</evidence>
<organism evidence="13">
    <name type="scientific">uncultured marine bacterium HF10_49E08</name>
    <dbReference type="NCBI Taxonomy" id="415447"/>
    <lineage>
        <taxon>Bacteria</taxon>
        <taxon>environmental samples</taxon>
    </lineage>
</organism>
<evidence type="ECO:0000256" key="4">
    <source>
        <dbReference type="ARBA" id="ARBA00022606"/>
    </source>
</evidence>
<keyword evidence="7 12" id="KW-1133">Transmembrane helix</keyword>
<reference evidence="13" key="1">
    <citation type="journal article" date="2007" name="Environ. Microbiol.">
        <title>Proteorhodopsin photosystem gene clusters exhibit co-evolutionary trends and shared ancestry among diverse marine microbial phyla.</title>
        <authorList>
            <person name="McCarren J."/>
            <person name="Delong E.F."/>
        </authorList>
    </citation>
    <scope>NUCLEOTIDE SEQUENCE</scope>
</reference>
<keyword evidence="5 12" id="KW-0812">Transmembrane</keyword>
<evidence type="ECO:0000313" key="13">
    <source>
        <dbReference type="EMBL" id="ABL97827.1"/>
    </source>
</evidence>
<accession>A4GIB6</accession>
<comment type="subcellular location">
    <subcellularLocation>
        <location evidence="1">Membrane</location>
        <topology evidence="1">Multi-pass membrane protein</topology>
    </subcellularLocation>
</comment>
<evidence type="ECO:0000256" key="2">
    <source>
        <dbReference type="ARBA" id="ARBA00008130"/>
    </source>
</evidence>
<feature type="transmembrane region" description="Helical" evidence="12">
    <location>
        <begin position="31"/>
        <end position="52"/>
    </location>
</feature>
<dbReference type="GO" id="GO:0016020">
    <property type="term" value="C:membrane"/>
    <property type="evidence" value="ECO:0007669"/>
    <property type="project" value="UniProtKB-SubCell"/>
</dbReference>
<dbReference type="GO" id="GO:0007602">
    <property type="term" value="P:phototransduction"/>
    <property type="evidence" value="ECO:0007669"/>
    <property type="project" value="UniProtKB-KW"/>
</dbReference>
<evidence type="ECO:0000256" key="1">
    <source>
        <dbReference type="ARBA" id="ARBA00004141"/>
    </source>
</evidence>
<dbReference type="PRINTS" id="PR00251">
    <property type="entry name" value="BACTRLOPSIN"/>
</dbReference>
<evidence type="ECO:0000256" key="8">
    <source>
        <dbReference type="ARBA" id="ARBA00022991"/>
    </source>
</evidence>